<feature type="compositionally biased region" description="Polar residues" evidence="12">
    <location>
        <begin position="1292"/>
        <end position="1308"/>
    </location>
</feature>
<gene>
    <name evidence="15" type="primary">106083204</name>
</gene>
<dbReference type="FunFam" id="3.40.630.10:FF:000151">
    <property type="entry name" value="Blast:Carboxypeptidase B"/>
    <property type="match status" value="1"/>
</dbReference>
<dbReference type="SUPFAM" id="SSF53187">
    <property type="entry name" value="Zn-dependent exopeptidases"/>
    <property type="match status" value="1"/>
</dbReference>
<dbReference type="Gene3D" id="3.40.630.10">
    <property type="entry name" value="Zn peptidases"/>
    <property type="match status" value="1"/>
</dbReference>
<feature type="compositionally biased region" description="Acidic residues" evidence="12">
    <location>
        <begin position="1378"/>
        <end position="1437"/>
    </location>
</feature>
<dbReference type="GO" id="GO:0006508">
    <property type="term" value="P:proteolysis"/>
    <property type="evidence" value="ECO:0007669"/>
    <property type="project" value="UniProtKB-KW"/>
</dbReference>
<proteinExistence type="inferred from homology"/>
<dbReference type="PANTHER" id="PTHR11705">
    <property type="entry name" value="PROTEASE FAMILY M14 CARBOXYPEPTIDASE A,B"/>
    <property type="match status" value="1"/>
</dbReference>
<evidence type="ECO:0000256" key="7">
    <source>
        <dbReference type="ARBA" id="ARBA00022801"/>
    </source>
</evidence>
<dbReference type="PRINTS" id="PR00765">
    <property type="entry name" value="CRBOXYPTASEA"/>
</dbReference>
<name>A0A1I8PEX9_STOCA</name>
<dbReference type="Gene3D" id="3.30.70.340">
    <property type="entry name" value="Metallocarboxypeptidase-like"/>
    <property type="match status" value="1"/>
</dbReference>
<dbReference type="STRING" id="35570.A0A1I8PEX9"/>
<dbReference type="InterPro" id="IPR000834">
    <property type="entry name" value="Peptidase_M14"/>
</dbReference>
<feature type="compositionally biased region" description="Basic residues" evidence="12">
    <location>
        <begin position="1309"/>
        <end position="1337"/>
    </location>
</feature>
<keyword evidence="9" id="KW-0482">Metalloprotease</keyword>
<feature type="compositionally biased region" description="Acidic residues" evidence="12">
    <location>
        <begin position="1502"/>
        <end position="1513"/>
    </location>
</feature>
<feature type="region of interest" description="Disordered" evidence="12">
    <location>
        <begin position="620"/>
        <end position="643"/>
    </location>
</feature>
<evidence type="ECO:0000256" key="4">
    <source>
        <dbReference type="ARBA" id="ARBA00022670"/>
    </source>
</evidence>
<evidence type="ECO:0000256" key="3">
    <source>
        <dbReference type="ARBA" id="ARBA00022645"/>
    </source>
</evidence>
<accession>A0A1I8PEX9</accession>
<keyword evidence="3" id="KW-0121">Carboxypeptidase</keyword>
<feature type="region of interest" description="Disordered" evidence="12">
    <location>
        <begin position="92"/>
        <end position="112"/>
    </location>
</feature>
<feature type="compositionally biased region" description="Polar residues" evidence="12">
    <location>
        <begin position="1342"/>
        <end position="1362"/>
    </location>
</feature>
<feature type="region of interest" description="Disordered" evidence="12">
    <location>
        <begin position="1460"/>
        <end position="1516"/>
    </location>
</feature>
<evidence type="ECO:0000313" key="16">
    <source>
        <dbReference type="Proteomes" id="UP000095300"/>
    </source>
</evidence>
<dbReference type="GO" id="GO:0008270">
    <property type="term" value="F:zinc ion binding"/>
    <property type="evidence" value="ECO:0007669"/>
    <property type="project" value="InterPro"/>
</dbReference>
<reference evidence="15" key="1">
    <citation type="submission" date="2020-05" db="UniProtKB">
        <authorList>
            <consortium name="EnsemblMetazoa"/>
        </authorList>
    </citation>
    <scope>IDENTIFICATION</scope>
    <source>
        <strain evidence="15">USDA</strain>
    </source>
</reference>
<keyword evidence="6 13" id="KW-0732">Signal</keyword>
<keyword evidence="10" id="KW-1015">Disulfide bond</keyword>
<dbReference type="VEuPathDB" id="VectorBase:SCAU007417"/>
<comment type="caution">
    <text evidence="11">Lacks conserved residue(s) required for the propagation of feature annotation.</text>
</comment>
<keyword evidence="16" id="KW-1185">Reference proteome</keyword>
<feature type="region of interest" description="Disordered" evidence="12">
    <location>
        <begin position="1240"/>
        <end position="1266"/>
    </location>
</feature>
<keyword evidence="4" id="KW-0645">Protease</keyword>
<sequence>MCRLFLVIKVLMLKWLLASICGRVSAAYDYGYHPSAEEFDNLLRETHRTWTHDILKHQSERRVYQKPRLPNSEVRSFVPKFQYDSHLSKFIENNNNNNNNHNNNNNNDQDVTGQIFSNVLGLSSPAPLNNPDRLTIQELGSSLDFHYSHDDYAQNYDNTLEMEDGGPIPFLNNNKNQPHKDTQGQLTTTSHTMPEINLKPLSTNEMEKYSLNNLYKNNTKAHFPIYFTNPATGIVYAITEMGKSSSNVARTNGSIPIFITKEQYERDIMMLKQEYEAHCNGNAVLGDKTKLHKYPALSSFSRPSTTTTTTSTTMRPQIIRLNRPASPTQMTTSKLVTPLKKPSSVVVRTELTVKDKNQATTIRPITTRKRKLKNKKKNKNTRPPGHTTPKPVATFEGPRIVMGSRISTRRPVSELQKLSTQLEKPNFGTTIFSSAPLAATASNVDQYRDLKRTDRVDEQMDFDTMQRRRRSLREQRNSKGDKDIENLENEITSVEEDEHSKDFYENNWRKNNDYRLKIVQRSLPVIDNENNNQKLGGKVYIIKEKTPEESRKNEVEHKNIDYDINTKRLQVIDKNIDYQILSGKDEILYIIEEESAANNDEQKNIDYGIESKTTIIDNQLKSRNKKKPNAAHKTTLNSYKQSAGKKEIRENLYNAEDRTLRRNRRSLQDIDNKIDLQNSDEQPTRRKVAKSEILKLIKNILKSKENVYSKLNTIMEKLLEKSFTKAHLHKIVHKLSEKILEHQESLEKGLETTKMLSNINVEETLIGLFRTKGSKLAEKLLVLEKKLLQLNPNENNENLKFQNLIESLYKEFKMGNDLNRAFNLIQNLLQLKTYGIKLMKNRDGALKTLIHKNTFENTKDSITTAMNLKENTKILKIPEMYKNRNKRSAQSFEDKAHKLFRENNYDDLMQNMEETPFKVRGNLNDDDVDNIKNSPHIQFEIENAEVNEKSIARNIDILKLTEIPFKVERSKRESSGEYVQNSPHTNVNNKKFKKTHEKLKPLKLTQFPNKVKRKQISHRGEKLLISPHQNLKVENLKSDKGEKINLELNQVEVKKKDNSGENHYNSPYPNFDFEKYMKAHKDRKPLKLLEFPFETTKNQKSNRGENLQNSPHTKFKFKTFEVANENFKNDQLTQEKENENFDSGENFKNSPHLKLKAEQIVRDNKKLSDHNKKKYQLRVMKRLKAKHGENDQLNLQLYRKIKNFDNIKVNPKENRYHHLQKRSTTSTTKMNATLPKFIRKSNSSTGNVTEMPQNLPTTTLNPLKENSTNYNNIISTSNVSIDKENLTTILNRSSANSKTTKITGPSLQKHNKRKKRKRTHHKSRKAENRTKKKRKRLGVSPSALNNTGANQSLAIETSTSRSIKGDHKRAKGSSSEKDEGDFDFFDAEGAEEEDDDTEEDEDDDDGGEDDEEDDGDDDDDEEDDGESYEDDLEETPIGEDTSSAAADVDFGALEMEPTEIPATAGDDPAIFSKNTQNNPTLALDLKRIRRRPTSKLPAKQDYDDDEDEDEDDVTSVGSNLGGFFRMIFYPVQMVLSTIMDSFVGSNESSSSTSPYTQYTSYHNTLKKHASDYNYEDDDGDYDDDIDYDNDSSDSSLTGWFSSLFGFNRRNKKIGSTTLSPQSAHKPAKQTGWLQSWFGYDDGVDKSDTNVHEDESEYDKWFSSWFGEIKPKARKRTTTTTTTTTTQVPQVPILTIVDPMRNPQNWIGILAHHIINHTSTTTQNPLKEIWSRVTSPSTTTTTTENPDIPRKMSYNKYQIWRLKPQDDPQLQALEEYKQSEEGNKLQWLKGPSLRGLTDVLVPPRMLSDFQSSLSFESIDHEVLIFDVGKAIAYEKSKEDFLFTTTQNPKKRQNPHRHAHKKPLQSMTWMRYYEFDDIVTYMENMRLRYPQLVELIHIGRSYEGRPLIVVKIESKEAAAANSANLQPNQKSKLRHKKRTGVANAVFIEAGTHGAEWIAPASATWIINELLKIMKMNKTIDDEHSVIRNTTWYIMPVLNPDGYVYSHEYDRFWKKSRSRHISRPSGIINSAMTWLQKKKTTNRICYGVDLDRNWNYQWGKRGSSRTPCNEFFAGPAPFSEPETKALSEFLMDYRAHIKLYMSLQAYGQIISYPYKANTTYDTERLDDLLDVAMVGIDGLRKQGSKSRYKIDSTNDLVENRSGSSDAFVAYDVGIPFSYTIQLADNGVHGYLLPSAAIESTSRDAFEIILAMLDYV</sequence>
<feature type="region of interest" description="Disordered" evidence="12">
    <location>
        <begin position="1292"/>
        <end position="1443"/>
    </location>
</feature>
<evidence type="ECO:0000256" key="5">
    <source>
        <dbReference type="ARBA" id="ARBA00022723"/>
    </source>
</evidence>
<dbReference type="Pfam" id="PF02244">
    <property type="entry name" value="Propep_M14"/>
    <property type="match status" value="1"/>
</dbReference>
<protein>
    <recommendedName>
        <fullName evidence="14">Peptidase M14 domain-containing protein</fullName>
    </recommendedName>
</protein>
<dbReference type="EnsemblMetazoa" id="SCAU007417-RA">
    <property type="protein sequence ID" value="SCAU007417-PA"/>
    <property type="gene ID" value="SCAU007417"/>
</dbReference>
<feature type="domain" description="Peptidase M14" evidence="14">
    <location>
        <begin position="1869"/>
        <end position="2212"/>
    </location>
</feature>
<evidence type="ECO:0000256" key="6">
    <source>
        <dbReference type="ARBA" id="ARBA00022729"/>
    </source>
</evidence>
<feature type="compositionally biased region" description="Low complexity" evidence="12">
    <location>
        <begin position="93"/>
        <end position="107"/>
    </location>
</feature>
<feature type="region of interest" description="Disordered" evidence="12">
    <location>
        <begin position="369"/>
        <end position="394"/>
    </location>
</feature>
<dbReference type="SMART" id="SM00631">
    <property type="entry name" value="Zn_pept"/>
    <property type="match status" value="1"/>
</dbReference>
<evidence type="ECO:0000256" key="11">
    <source>
        <dbReference type="PROSITE-ProRule" id="PRU01379"/>
    </source>
</evidence>
<dbReference type="PROSITE" id="PS52035">
    <property type="entry name" value="PEPTIDASE_M14"/>
    <property type="match status" value="1"/>
</dbReference>
<evidence type="ECO:0000256" key="12">
    <source>
        <dbReference type="SAM" id="MobiDB-lite"/>
    </source>
</evidence>
<dbReference type="InterPro" id="IPR036990">
    <property type="entry name" value="M14A-like_propep"/>
</dbReference>
<evidence type="ECO:0000256" key="13">
    <source>
        <dbReference type="SAM" id="SignalP"/>
    </source>
</evidence>
<evidence type="ECO:0000256" key="9">
    <source>
        <dbReference type="ARBA" id="ARBA00023049"/>
    </source>
</evidence>
<keyword evidence="8" id="KW-0862">Zinc</keyword>
<feature type="chain" id="PRO_5009326523" description="Peptidase M14 domain-containing protein" evidence="13">
    <location>
        <begin position="27"/>
        <end position="2212"/>
    </location>
</feature>
<dbReference type="OrthoDB" id="3626597at2759"/>
<evidence type="ECO:0000313" key="15">
    <source>
        <dbReference type="EnsemblMetazoa" id="SCAU007417-PA"/>
    </source>
</evidence>
<dbReference type="PANTHER" id="PTHR11705:SF89">
    <property type="entry name" value="PEPTIDASE M14 CARBOXYPEPTIDASE A DOMAIN-CONTAINING PROTEIN"/>
    <property type="match status" value="1"/>
</dbReference>
<feature type="compositionally biased region" description="Polar residues" evidence="12">
    <location>
        <begin position="632"/>
        <end position="641"/>
    </location>
</feature>
<comment type="similarity">
    <text evidence="2 11">Belongs to the peptidase M14 family.</text>
</comment>
<dbReference type="GO" id="GO:0004181">
    <property type="term" value="F:metallocarboxypeptidase activity"/>
    <property type="evidence" value="ECO:0007669"/>
    <property type="project" value="InterPro"/>
</dbReference>
<dbReference type="Proteomes" id="UP000095300">
    <property type="component" value="Unassembled WGS sequence"/>
</dbReference>
<dbReference type="SUPFAM" id="SSF54897">
    <property type="entry name" value="Protease propeptides/inhibitors"/>
    <property type="match status" value="1"/>
</dbReference>
<dbReference type="GO" id="GO:0005615">
    <property type="term" value="C:extracellular space"/>
    <property type="evidence" value="ECO:0007669"/>
    <property type="project" value="TreeGrafter"/>
</dbReference>
<dbReference type="Pfam" id="PF00246">
    <property type="entry name" value="Peptidase_M14"/>
    <property type="match status" value="1"/>
</dbReference>
<organism evidence="15 16">
    <name type="scientific">Stomoxys calcitrans</name>
    <name type="common">Stable fly</name>
    <name type="synonym">Conops calcitrans</name>
    <dbReference type="NCBI Taxonomy" id="35570"/>
    <lineage>
        <taxon>Eukaryota</taxon>
        <taxon>Metazoa</taxon>
        <taxon>Ecdysozoa</taxon>
        <taxon>Arthropoda</taxon>
        <taxon>Hexapoda</taxon>
        <taxon>Insecta</taxon>
        <taxon>Pterygota</taxon>
        <taxon>Neoptera</taxon>
        <taxon>Endopterygota</taxon>
        <taxon>Diptera</taxon>
        <taxon>Brachycera</taxon>
        <taxon>Muscomorpha</taxon>
        <taxon>Muscoidea</taxon>
        <taxon>Muscidae</taxon>
        <taxon>Stomoxys</taxon>
    </lineage>
</organism>
<dbReference type="InterPro" id="IPR003146">
    <property type="entry name" value="M14A_act_pep"/>
</dbReference>
<evidence type="ECO:0000259" key="14">
    <source>
        <dbReference type="PROSITE" id="PS52035"/>
    </source>
</evidence>
<keyword evidence="5" id="KW-0479">Metal-binding</keyword>
<feature type="compositionally biased region" description="Basic residues" evidence="12">
    <location>
        <begin position="369"/>
        <end position="380"/>
    </location>
</feature>
<feature type="compositionally biased region" description="Polar residues" evidence="12">
    <location>
        <begin position="1240"/>
        <end position="1265"/>
    </location>
</feature>
<evidence type="ECO:0000256" key="8">
    <source>
        <dbReference type="ARBA" id="ARBA00022833"/>
    </source>
</evidence>
<evidence type="ECO:0000256" key="1">
    <source>
        <dbReference type="ARBA" id="ARBA00001947"/>
    </source>
</evidence>
<evidence type="ECO:0000256" key="10">
    <source>
        <dbReference type="ARBA" id="ARBA00023157"/>
    </source>
</evidence>
<feature type="signal peptide" evidence="13">
    <location>
        <begin position="1"/>
        <end position="26"/>
    </location>
</feature>
<comment type="cofactor">
    <cofactor evidence="1">
        <name>Zn(2+)</name>
        <dbReference type="ChEBI" id="CHEBI:29105"/>
    </cofactor>
</comment>
<keyword evidence="7" id="KW-0378">Hydrolase</keyword>
<evidence type="ECO:0000256" key="2">
    <source>
        <dbReference type="ARBA" id="ARBA00005988"/>
    </source>
</evidence>